<proteinExistence type="predicted"/>
<gene>
    <name evidence="2" type="ORF">HS088_TW10G00185</name>
</gene>
<evidence type="ECO:0000313" key="2">
    <source>
        <dbReference type="EMBL" id="KAF5741190.1"/>
    </source>
</evidence>
<dbReference type="Proteomes" id="UP000593562">
    <property type="component" value="Unassembled WGS sequence"/>
</dbReference>
<dbReference type="AlphaFoldDB" id="A0A7J7D4C5"/>
<evidence type="ECO:0000313" key="3">
    <source>
        <dbReference type="Proteomes" id="UP000593562"/>
    </source>
</evidence>
<accession>A0A7J7D4C5</accession>
<keyword evidence="3" id="KW-1185">Reference proteome</keyword>
<dbReference type="PANTHER" id="PTHR46995">
    <property type="entry name" value="OS09G0508200 PROTEIN"/>
    <property type="match status" value="1"/>
</dbReference>
<dbReference type="Pfam" id="PF01190">
    <property type="entry name" value="Pollen_Ole_e_1"/>
    <property type="match status" value="1"/>
</dbReference>
<evidence type="ECO:0000256" key="1">
    <source>
        <dbReference type="SAM" id="MobiDB-lite"/>
    </source>
</evidence>
<protein>
    <submittedName>
        <fullName evidence="2">Putative Pollen Ole e 1 allergen and extensin family protein</fullName>
    </submittedName>
</protein>
<dbReference type="PANTHER" id="PTHR46995:SF6">
    <property type="entry name" value="POLLEN OLE E 1 ALLERGEN AND EXTENSIN FAMILY PROTEIN"/>
    <property type="match status" value="1"/>
</dbReference>
<dbReference type="EMBL" id="JAAARO010000010">
    <property type="protein sequence ID" value="KAF5741190.1"/>
    <property type="molecule type" value="Genomic_DNA"/>
</dbReference>
<reference evidence="2 3" key="1">
    <citation type="journal article" date="2020" name="Nat. Commun.">
        <title>Genome of Tripterygium wilfordii and identification of cytochrome P450 involved in triptolide biosynthesis.</title>
        <authorList>
            <person name="Tu L."/>
            <person name="Su P."/>
            <person name="Zhang Z."/>
            <person name="Gao L."/>
            <person name="Wang J."/>
            <person name="Hu T."/>
            <person name="Zhou J."/>
            <person name="Zhang Y."/>
            <person name="Zhao Y."/>
            <person name="Liu Y."/>
            <person name="Song Y."/>
            <person name="Tong Y."/>
            <person name="Lu Y."/>
            <person name="Yang J."/>
            <person name="Xu C."/>
            <person name="Jia M."/>
            <person name="Peters R.J."/>
            <person name="Huang L."/>
            <person name="Gao W."/>
        </authorList>
    </citation>
    <scope>NUCLEOTIDE SEQUENCE [LARGE SCALE GENOMIC DNA]</scope>
    <source>
        <strain evidence="3">cv. XIE 37</strain>
        <tissue evidence="2">Leaf</tissue>
    </source>
</reference>
<sequence length="233" mass="26073">MTFSVNRTTDRYGVYRLEIPEVDGVDCVDGMVIESLCQASLIGSSASDCNVPALRVSTNEISVKSKQDNLCIYSLKAMSYRPSKKNRTLCGNQKEEMMTSPLNSSKFFLPYFSPYGFPWPQLPPLPPLPQLPPFPKFPFPPLPPLPSFPFPHFPFPNPPSLPFPFPPLPPFPPTPFVYPPPPPAFNLGDPRTWVPNFPPLYPPPSPPAFNLGDPRTWNPYPPSLPHMPQMQSP</sequence>
<name>A0A7J7D4C5_TRIWF</name>
<dbReference type="FunCoup" id="A0A7J7D4C5">
    <property type="interactions" value="721"/>
</dbReference>
<dbReference type="InParanoid" id="A0A7J7D4C5"/>
<comment type="caution">
    <text evidence="2">The sequence shown here is derived from an EMBL/GenBank/DDBJ whole genome shotgun (WGS) entry which is preliminary data.</text>
</comment>
<organism evidence="2 3">
    <name type="scientific">Tripterygium wilfordii</name>
    <name type="common">Thunder God vine</name>
    <dbReference type="NCBI Taxonomy" id="458696"/>
    <lineage>
        <taxon>Eukaryota</taxon>
        <taxon>Viridiplantae</taxon>
        <taxon>Streptophyta</taxon>
        <taxon>Embryophyta</taxon>
        <taxon>Tracheophyta</taxon>
        <taxon>Spermatophyta</taxon>
        <taxon>Magnoliopsida</taxon>
        <taxon>eudicotyledons</taxon>
        <taxon>Gunneridae</taxon>
        <taxon>Pentapetalae</taxon>
        <taxon>rosids</taxon>
        <taxon>fabids</taxon>
        <taxon>Celastrales</taxon>
        <taxon>Celastraceae</taxon>
        <taxon>Tripterygium</taxon>
    </lineage>
</organism>
<feature type="region of interest" description="Disordered" evidence="1">
    <location>
        <begin position="205"/>
        <end position="233"/>
    </location>
</feature>